<evidence type="ECO:0000313" key="2">
    <source>
        <dbReference type="Proteomes" id="UP001637618"/>
    </source>
</evidence>
<name>A0ACC7PDQ6_9PSED</name>
<comment type="caution">
    <text evidence="1">The sequence shown here is derived from an EMBL/GenBank/DDBJ whole genome shotgun (WGS) entry which is preliminary data.</text>
</comment>
<proteinExistence type="predicted"/>
<sequence length="227" mass="23020">MQQKIAAEFLGTFWLTFGGCGSAILTAVLAGLGVGYTGIALAFGLAVLTMSYAVGAISGAHFNPAVTIGLWVGRRLPGADVLPYIIAQVAGAMVAAAVLALIASGRPGFEMGTFAANGYGELSPGQYSMLAALVVETVATFFFVFIIMRVTAPGAAAGFAPIAIGLTLTLIHLVAIPVTNASVNPARSTGTALFSGSAYLAQLWLFWLAPLLGAVAGAIVANAVRAR</sequence>
<organism evidence="1 2">
    <name type="scientific">Pseudomonas imrae</name>
    <dbReference type="NCBI Taxonomy" id="2992837"/>
    <lineage>
        <taxon>Bacteria</taxon>
        <taxon>Pseudomonadati</taxon>
        <taxon>Pseudomonadota</taxon>
        <taxon>Gammaproteobacteria</taxon>
        <taxon>Pseudomonadales</taxon>
        <taxon>Pseudomonadaceae</taxon>
        <taxon>Pseudomonas</taxon>
    </lineage>
</organism>
<accession>A0ACC7PDQ6</accession>
<reference evidence="1" key="1">
    <citation type="submission" date="2022-11" db="EMBL/GenBank/DDBJ databases">
        <title>Draft genome sequences of strains of Pseudomonas imrae sp. nov.</title>
        <authorList>
            <person name="Salva Serra F."/>
            <person name="Nimje P."/>
            <person name="Moore E.R.B."/>
            <person name="Marathe N.P."/>
        </authorList>
    </citation>
    <scope>NUCLEOTIDE SEQUENCE</scope>
    <source>
        <strain evidence="1">15FMM2</strain>
    </source>
</reference>
<dbReference type="Proteomes" id="UP001637618">
    <property type="component" value="Unassembled WGS sequence"/>
</dbReference>
<protein>
    <submittedName>
        <fullName evidence="1">Aquaporin Z</fullName>
    </submittedName>
</protein>
<keyword evidence="2" id="KW-1185">Reference proteome</keyword>
<dbReference type="EMBL" id="JAPEQY010000007">
    <property type="protein sequence ID" value="MFO2477865.1"/>
    <property type="molecule type" value="Genomic_DNA"/>
</dbReference>
<evidence type="ECO:0000313" key="1">
    <source>
        <dbReference type="EMBL" id="MFO2477865.1"/>
    </source>
</evidence>
<gene>
    <name evidence="1" type="primary">aqpZ</name>
    <name evidence="1" type="ORF">OOJ96_10645</name>
</gene>